<evidence type="ECO:0000256" key="5">
    <source>
        <dbReference type="ARBA" id="ARBA00023136"/>
    </source>
</evidence>
<proteinExistence type="predicted"/>
<dbReference type="EMBL" id="JBHUIT010000003">
    <property type="protein sequence ID" value="MFD2256124.1"/>
    <property type="molecule type" value="Genomic_DNA"/>
</dbReference>
<reference evidence="8" key="1">
    <citation type="journal article" date="2019" name="Int. J. Syst. Evol. Microbiol.">
        <title>The Global Catalogue of Microorganisms (GCM) 10K type strain sequencing project: providing services to taxonomists for standard genome sequencing and annotation.</title>
        <authorList>
            <consortium name="The Broad Institute Genomics Platform"/>
            <consortium name="The Broad Institute Genome Sequencing Center for Infectious Disease"/>
            <person name="Wu L."/>
            <person name="Ma J."/>
        </authorList>
    </citation>
    <scope>NUCLEOTIDE SEQUENCE [LARGE SCALE GENOMIC DNA]</scope>
    <source>
        <strain evidence="8">CGMCC 4.7106</strain>
    </source>
</reference>
<dbReference type="Proteomes" id="UP001597375">
    <property type="component" value="Unassembled WGS sequence"/>
</dbReference>
<keyword evidence="5 6" id="KW-0472">Membrane</keyword>
<organism evidence="7 8">
    <name type="scientific">Luteolibacter algae</name>
    <dbReference type="NCBI Taxonomy" id="454151"/>
    <lineage>
        <taxon>Bacteria</taxon>
        <taxon>Pseudomonadati</taxon>
        <taxon>Verrucomicrobiota</taxon>
        <taxon>Verrucomicrobiia</taxon>
        <taxon>Verrucomicrobiales</taxon>
        <taxon>Verrucomicrobiaceae</taxon>
        <taxon>Luteolibacter</taxon>
    </lineage>
</organism>
<name>A0ABW5D7Y0_9BACT</name>
<accession>A0ABW5D7Y0</accession>
<keyword evidence="4 6" id="KW-1133">Transmembrane helix</keyword>
<feature type="transmembrane region" description="Helical" evidence="6">
    <location>
        <begin position="31"/>
        <end position="54"/>
    </location>
</feature>
<feature type="transmembrane region" description="Helical" evidence="6">
    <location>
        <begin position="94"/>
        <end position="112"/>
    </location>
</feature>
<comment type="subcellular location">
    <subcellularLocation>
        <location evidence="1">Cell membrane</location>
        <topology evidence="1">Multi-pass membrane protein</topology>
    </subcellularLocation>
</comment>
<evidence type="ECO:0000256" key="4">
    <source>
        <dbReference type="ARBA" id="ARBA00022989"/>
    </source>
</evidence>
<dbReference type="InterPro" id="IPR005171">
    <property type="entry name" value="Cyt_c_oxidase_su4_prok"/>
</dbReference>
<feature type="transmembrane region" description="Helical" evidence="6">
    <location>
        <begin position="66"/>
        <end position="87"/>
    </location>
</feature>
<evidence type="ECO:0000313" key="8">
    <source>
        <dbReference type="Proteomes" id="UP001597375"/>
    </source>
</evidence>
<sequence length="149" mass="16418">MKHSNEPVLPANDTIPPDSDFEHIQLAKKRFLIVGCLLFIFTITTVAVATVPALDIGRHGFDAWDAALGLLIATIKASMVALVFMHLNHEKKTVYFIIGLATIHAVGLYFGTHMHFADMTYDPHFYDDGIERIDGDGGTDIHETQKGAP</sequence>
<evidence type="ECO:0000313" key="7">
    <source>
        <dbReference type="EMBL" id="MFD2256124.1"/>
    </source>
</evidence>
<comment type="caution">
    <text evidence="7">The sequence shown here is derived from an EMBL/GenBank/DDBJ whole genome shotgun (WGS) entry which is preliminary data.</text>
</comment>
<evidence type="ECO:0000256" key="3">
    <source>
        <dbReference type="ARBA" id="ARBA00022692"/>
    </source>
</evidence>
<dbReference type="RefSeq" id="WP_386819078.1">
    <property type="nucleotide sequence ID" value="NZ_JBHUIT010000003.1"/>
</dbReference>
<evidence type="ECO:0000256" key="6">
    <source>
        <dbReference type="SAM" id="Phobius"/>
    </source>
</evidence>
<keyword evidence="3 6" id="KW-0812">Transmembrane</keyword>
<protein>
    <submittedName>
        <fullName evidence="7">Cytochrome C oxidase subunit IV family protein</fullName>
    </submittedName>
</protein>
<dbReference type="Pfam" id="PF03626">
    <property type="entry name" value="COX4_pro"/>
    <property type="match status" value="1"/>
</dbReference>
<evidence type="ECO:0000256" key="2">
    <source>
        <dbReference type="ARBA" id="ARBA00022475"/>
    </source>
</evidence>
<evidence type="ECO:0000256" key="1">
    <source>
        <dbReference type="ARBA" id="ARBA00004651"/>
    </source>
</evidence>
<keyword evidence="8" id="KW-1185">Reference proteome</keyword>
<keyword evidence="2" id="KW-1003">Cell membrane</keyword>
<gene>
    <name evidence="7" type="ORF">ACFSSA_05490</name>
</gene>